<dbReference type="EMBL" id="CP126980">
    <property type="protein sequence ID" value="WIN00644.1"/>
    <property type="molecule type" value="Genomic_DNA"/>
</dbReference>
<dbReference type="InterPro" id="IPR037181">
    <property type="entry name" value="SUFU_N"/>
</dbReference>
<dbReference type="Proteomes" id="UP001240150">
    <property type="component" value="Chromosome"/>
</dbReference>
<gene>
    <name evidence="2" type="ORF">ACTOB_004361</name>
</gene>
<evidence type="ECO:0000313" key="3">
    <source>
        <dbReference type="Proteomes" id="UP001240150"/>
    </source>
</evidence>
<keyword evidence="3" id="KW-1185">Reference proteome</keyword>
<sequence length="191" mass="20912">MDHDRTPAARALLEHFDKLFPAGDATLLPPWPGPISDTVPSLRILCLTPPEGGRLYATVGLWDVTQREGHGLEFLLHAPAADDVHVETLSMVAHYHAGGGDYTLGLGHTVPIGRPWLPGSQCDHLLVSLPYPWGPDLELCTLPAGHAQVLWLLPITEAEKIYRHAHDLEALEQRLETAAIHPRDPLRPSAV</sequence>
<protein>
    <submittedName>
        <fullName evidence="2">Suppressor of fused domain protein</fullName>
    </submittedName>
</protein>
<dbReference type="Pfam" id="PF05076">
    <property type="entry name" value="SUFU"/>
    <property type="match status" value="1"/>
</dbReference>
<proteinExistence type="predicted"/>
<accession>A0ABY8WSN9</accession>
<evidence type="ECO:0000259" key="1">
    <source>
        <dbReference type="Pfam" id="PF05076"/>
    </source>
</evidence>
<dbReference type="RefSeq" id="WP_284922173.1">
    <property type="nucleotide sequence ID" value="NZ_CP126980.1"/>
</dbReference>
<feature type="domain" description="Suppressor of fused-like" evidence="1">
    <location>
        <begin position="42"/>
        <end position="187"/>
    </location>
</feature>
<dbReference type="InterPro" id="IPR020941">
    <property type="entry name" value="SUFU-like_domain"/>
</dbReference>
<evidence type="ECO:0000313" key="2">
    <source>
        <dbReference type="EMBL" id="WIN00644.1"/>
    </source>
</evidence>
<name>A0ABY8WSN9_9ACTN</name>
<dbReference type="SUPFAM" id="SSF103359">
    <property type="entry name" value="Suppressor of Fused, N-terminal domain"/>
    <property type="match status" value="1"/>
</dbReference>
<organism evidence="2 3">
    <name type="scientific">Actinoplanes oblitus</name>
    <dbReference type="NCBI Taxonomy" id="3040509"/>
    <lineage>
        <taxon>Bacteria</taxon>
        <taxon>Bacillati</taxon>
        <taxon>Actinomycetota</taxon>
        <taxon>Actinomycetes</taxon>
        <taxon>Micromonosporales</taxon>
        <taxon>Micromonosporaceae</taxon>
        <taxon>Actinoplanes</taxon>
    </lineage>
</organism>
<reference evidence="2 3" key="1">
    <citation type="submission" date="2023-06" db="EMBL/GenBank/DDBJ databases">
        <authorList>
            <person name="Yushchuk O."/>
            <person name="Binda E."/>
            <person name="Ruckert-Reed C."/>
            <person name="Fedorenko V."/>
            <person name="Kalinowski J."/>
            <person name="Marinelli F."/>
        </authorList>
    </citation>
    <scope>NUCLEOTIDE SEQUENCE [LARGE SCALE GENOMIC DNA]</scope>
    <source>
        <strain evidence="2 3">NRRL 3884</strain>
    </source>
</reference>